<protein>
    <submittedName>
        <fullName evidence="3">Uncharacterized protein</fullName>
    </submittedName>
</protein>
<name>A0A151GTR6_DRECN</name>
<dbReference type="InParanoid" id="A0A151GTR6"/>
<organism evidence="3 4">
    <name type="scientific">Drechmeria coniospora</name>
    <name type="common">Nematophagous fungus</name>
    <name type="synonym">Meria coniospora</name>
    <dbReference type="NCBI Taxonomy" id="98403"/>
    <lineage>
        <taxon>Eukaryota</taxon>
        <taxon>Fungi</taxon>
        <taxon>Dikarya</taxon>
        <taxon>Ascomycota</taxon>
        <taxon>Pezizomycotina</taxon>
        <taxon>Sordariomycetes</taxon>
        <taxon>Hypocreomycetidae</taxon>
        <taxon>Hypocreales</taxon>
        <taxon>Ophiocordycipitaceae</taxon>
        <taxon>Drechmeria</taxon>
    </lineage>
</organism>
<evidence type="ECO:0000256" key="1">
    <source>
        <dbReference type="SAM" id="MobiDB-lite"/>
    </source>
</evidence>
<proteinExistence type="predicted"/>
<accession>A0A151GTR6</accession>
<dbReference type="STRING" id="98403.A0A151GTR6"/>
<keyword evidence="4" id="KW-1185">Reference proteome</keyword>
<feature type="region of interest" description="Disordered" evidence="1">
    <location>
        <begin position="181"/>
        <end position="237"/>
    </location>
</feature>
<reference evidence="3 4" key="1">
    <citation type="journal article" date="2016" name="Sci. Rep.">
        <title>Insights into Adaptations to a Near-Obligate Nematode Endoparasitic Lifestyle from the Finished Genome of Drechmeria coniospora.</title>
        <authorList>
            <person name="Zhang L."/>
            <person name="Zhou Z."/>
            <person name="Guo Q."/>
            <person name="Fokkens L."/>
            <person name="Miskei M."/>
            <person name="Pocsi I."/>
            <person name="Zhang W."/>
            <person name="Chen M."/>
            <person name="Wang L."/>
            <person name="Sun Y."/>
            <person name="Donzelli B.G."/>
            <person name="Gibson D.M."/>
            <person name="Nelson D.R."/>
            <person name="Luo J.G."/>
            <person name="Rep M."/>
            <person name="Liu H."/>
            <person name="Yang S."/>
            <person name="Wang J."/>
            <person name="Krasnoff S.B."/>
            <person name="Xu Y."/>
            <person name="Molnar I."/>
            <person name="Lin M."/>
        </authorList>
    </citation>
    <scope>NUCLEOTIDE SEQUENCE [LARGE SCALE GENOMIC DNA]</scope>
    <source>
        <strain evidence="3 4">ARSEF 6962</strain>
    </source>
</reference>
<feature type="compositionally biased region" description="Low complexity" evidence="1">
    <location>
        <begin position="192"/>
        <end position="206"/>
    </location>
</feature>
<evidence type="ECO:0000313" key="3">
    <source>
        <dbReference type="EMBL" id="KYK60402.1"/>
    </source>
</evidence>
<sequence length="280" mass="28455">MKNSAFFAATLAAVAASATGIDDADKVNCARPNANYCIGGDIILRCDENSIGTKGRCSANVSGYPPFGGTAECFESSEEAGDAACQKNCVVYAEPSFTLPADRCTPSYIPTPVRRAVTNAESDMMSIPEGTNLVTADDPATDSVDFATVTGTMSIPEGSLAIPDDPVTVTGDTMSIPEGTLSIPEGTLPVPTSASTSTSHAATTGSLTEQTRTPTATMPSGRPSTRPTGTAATESQMVTRTTAATTAATAVTTTAKTALAHANRVTGLLLAAGIVAVYLL</sequence>
<feature type="signal peptide" evidence="2">
    <location>
        <begin position="1"/>
        <end position="20"/>
    </location>
</feature>
<dbReference type="GeneID" id="63714182"/>
<evidence type="ECO:0000313" key="4">
    <source>
        <dbReference type="Proteomes" id="UP000076580"/>
    </source>
</evidence>
<dbReference type="AlphaFoldDB" id="A0A151GTR6"/>
<evidence type="ECO:0000256" key="2">
    <source>
        <dbReference type="SAM" id="SignalP"/>
    </source>
</evidence>
<feature type="chain" id="PRO_5007580901" evidence="2">
    <location>
        <begin position="21"/>
        <end position="280"/>
    </location>
</feature>
<dbReference type="RefSeq" id="XP_040659754.1">
    <property type="nucleotide sequence ID" value="XM_040798871.1"/>
</dbReference>
<keyword evidence="2" id="KW-0732">Signal</keyword>
<comment type="caution">
    <text evidence="3">The sequence shown here is derived from an EMBL/GenBank/DDBJ whole genome shotgun (WGS) entry which is preliminary data.</text>
</comment>
<dbReference type="Proteomes" id="UP000076580">
    <property type="component" value="Chromosome 01"/>
</dbReference>
<gene>
    <name evidence="3" type="ORF">DCS_01539</name>
</gene>
<dbReference type="EMBL" id="LAYC01000001">
    <property type="protein sequence ID" value="KYK60402.1"/>
    <property type="molecule type" value="Genomic_DNA"/>
</dbReference>
<feature type="compositionally biased region" description="Polar residues" evidence="1">
    <location>
        <begin position="207"/>
        <end position="237"/>
    </location>
</feature>
<dbReference type="OrthoDB" id="5426294at2759"/>